<comment type="caution">
    <text evidence="2">The sequence shown here is derived from an EMBL/GenBank/DDBJ whole genome shotgun (WGS) entry which is preliminary data.</text>
</comment>
<sequence length="430" mass="49608">MSKSYQSSPCNKLRKKIQHHGGLYLINGLYCISNLFVKHRILEKANEYHTRTTNRIPIAKFNNDYIKPKSQMIWYRSWDLYNHNSSETNAKKNTGLYRPSYMVKKSNHTRQLVTTCTRKHRASQFVGQRILTEDLFLMYPIMEQLLYWSLKPSPNLNTRITSLHNYLSQEIFVIFIEGTVECFNYGYVYIYSLWTIQCKFQLRDSIIHLTPGTAASRKGLATDPKTKDVYLPTDLYYTPPEVSLVLWLLGLCVAGFWHDFSPWDGWIAMEEIYCMWSTVIPSVYDLKSTPSKSYLEIANMNVKTINIQTAINYLLSGGMALLSMCINLMQEQLVEKCRWFAKQVGITEEEIDPNIKYKIKKSKKGSVPETPADRDGNKHLKIQAVHDGESTTINPNTGRPYSPITSRPHSTGRPHSSRSGDLKLSDLNEE</sequence>
<name>A0AAV2PVZ1_MEGNR</name>
<protein>
    <recommendedName>
        <fullName evidence="4">Odorant receptor</fullName>
    </recommendedName>
</protein>
<feature type="region of interest" description="Disordered" evidence="1">
    <location>
        <begin position="362"/>
        <end position="430"/>
    </location>
</feature>
<feature type="compositionally biased region" description="Polar residues" evidence="1">
    <location>
        <begin position="390"/>
        <end position="409"/>
    </location>
</feature>
<dbReference type="AlphaFoldDB" id="A0AAV2PVZ1"/>
<gene>
    <name evidence="2" type="ORF">MNOR_LOCUS4024</name>
</gene>
<feature type="compositionally biased region" description="Basic and acidic residues" evidence="1">
    <location>
        <begin position="371"/>
        <end position="389"/>
    </location>
</feature>
<organism evidence="2 3">
    <name type="scientific">Meganyctiphanes norvegica</name>
    <name type="common">Northern krill</name>
    <name type="synonym">Thysanopoda norvegica</name>
    <dbReference type="NCBI Taxonomy" id="48144"/>
    <lineage>
        <taxon>Eukaryota</taxon>
        <taxon>Metazoa</taxon>
        <taxon>Ecdysozoa</taxon>
        <taxon>Arthropoda</taxon>
        <taxon>Crustacea</taxon>
        <taxon>Multicrustacea</taxon>
        <taxon>Malacostraca</taxon>
        <taxon>Eumalacostraca</taxon>
        <taxon>Eucarida</taxon>
        <taxon>Euphausiacea</taxon>
        <taxon>Euphausiidae</taxon>
        <taxon>Meganyctiphanes</taxon>
    </lineage>
</organism>
<evidence type="ECO:0000313" key="2">
    <source>
        <dbReference type="EMBL" id="CAL4064375.1"/>
    </source>
</evidence>
<accession>A0AAV2PVZ1</accession>
<dbReference type="Proteomes" id="UP001497623">
    <property type="component" value="Unassembled WGS sequence"/>
</dbReference>
<feature type="compositionally biased region" description="Basic and acidic residues" evidence="1">
    <location>
        <begin position="418"/>
        <end position="430"/>
    </location>
</feature>
<evidence type="ECO:0008006" key="4">
    <source>
        <dbReference type="Google" id="ProtNLM"/>
    </source>
</evidence>
<reference evidence="2 3" key="1">
    <citation type="submission" date="2024-05" db="EMBL/GenBank/DDBJ databases">
        <authorList>
            <person name="Wallberg A."/>
        </authorList>
    </citation>
    <scope>NUCLEOTIDE SEQUENCE [LARGE SCALE GENOMIC DNA]</scope>
</reference>
<dbReference type="EMBL" id="CAXKWB010001447">
    <property type="protein sequence ID" value="CAL4064375.1"/>
    <property type="molecule type" value="Genomic_DNA"/>
</dbReference>
<evidence type="ECO:0000256" key="1">
    <source>
        <dbReference type="SAM" id="MobiDB-lite"/>
    </source>
</evidence>
<proteinExistence type="predicted"/>
<evidence type="ECO:0000313" key="3">
    <source>
        <dbReference type="Proteomes" id="UP001497623"/>
    </source>
</evidence>
<keyword evidence="3" id="KW-1185">Reference proteome</keyword>